<evidence type="ECO:0000313" key="3">
    <source>
        <dbReference type="WBParaSite" id="GPUH_0000395201-mRNA-1"/>
    </source>
</evidence>
<dbReference type="Proteomes" id="UP000271098">
    <property type="component" value="Unassembled WGS sequence"/>
</dbReference>
<keyword evidence="2" id="KW-1185">Reference proteome</keyword>
<accession>A0A183D5F4</accession>
<evidence type="ECO:0000313" key="2">
    <source>
        <dbReference type="Proteomes" id="UP000271098"/>
    </source>
</evidence>
<proteinExistence type="predicted"/>
<name>A0A183D5F4_9BILA</name>
<protein>
    <submittedName>
        <fullName evidence="3">Transposase</fullName>
    </submittedName>
</protein>
<reference evidence="1 2" key="2">
    <citation type="submission" date="2018-11" db="EMBL/GenBank/DDBJ databases">
        <authorList>
            <consortium name="Pathogen Informatics"/>
        </authorList>
    </citation>
    <scope>NUCLEOTIDE SEQUENCE [LARGE SCALE GENOMIC DNA]</scope>
</reference>
<gene>
    <name evidence="1" type="ORF">GPUH_LOCUS3945</name>
</gene>
<dbReference type="EMBL" id="UYRT01007094">
    <property type="protein sequence ID" value="VDK41601.1"/>
    <property type="molecule type" value="Genomic_DNA"/>
</dbReference>
<evidence type="ECO:0000313" key="1">
    <source>
        <dbReference type="EMBL" id="VDK41601.1"/>
    </source>
</evidence>
<organism evidence="3">
    <name type="scientific">Gongylonema pulchrum</name>
    <dbReference type="NCBI Taxonomy" id="637853"/>
    <lineage>
        <taxon>Eukaryota</taxon>
        <taxon>Metazoa</taxon>
        <taxon>Ecdysozoa</taxon>
        <taxon>Nematoda</taxon>
        <taxon>Chromadorea</taxon>
        <taxon>Rhabditida</taxon>
        <taxon>Spirurina</taxon>
        <taxon>Spiruromorpha</taxon>
        <taxon>Spiruroidea</taxon>
        <taxon>Gongylonematidae</taxon>
        <taxon>Gongylonema</taxon>
    </lineage>
</organism>
<dbReference type="WBParaSite" id="GPUH_0000395201-mRNA-1">
    <property type="protein sequence ID" value="GPUH_0000395201-mRNA-1"/>
    <property type="gene ID" value="GPUH_0000395201"/>
</dbReference>
<dbReference type="AlphaFoldDB" id="A0A183D5F4"/>
<sequence length="35" mass="3893">MISGKSQLPKQVLPLVKKKREEGTLLITGLSKQQD</sequence>
<reference evidence="3" key="1">
    <citation type="submission" date="2016-06" db="UniProtKB">
        <authorList>
            <consortium name="WormBaseParasite"/>
        </authorList>
    </citation>
    <scope>IDENTIFICATION</scope>
</reference>